<dbReference type="EMBL" id="JAAIUW010000008">
    <property type="protein sequence ID" value="KAF7818013.1"/>
    <property type="molecule type" value="Genomic_DNA"/>
</dbReference>
<keyword evidence="2" id="KW-1185">Reference proteome</keyword>
<name>A0A834WEI3_9FABA</name>
<gene>
    <name evidence="1" type="ORF">G2W53_023468</name>
</gene>
<evidence type="ECO:0000313" key="2">
    <source>
        <dbReference type="Proteomes" id="UP000634136"/>
    </source>
</evidence>
<comment type="caution">
    <text evidence="1">The sequence shown here is derived from an EMBL/GenBank/DDBJ whole genome shotgun (WGS) entry which is preliminary data.</text>
</comment>
<organism evidence="1 2">
    <name type="scientific">Senna tora</name>
    <dbReference type="NCBI Taxonomy" id="362788"/>
    <lineage>
        <taxon>Eukaryota</taxon>
        <taxon>Viridiplantae</taxon>
        <taxon>Streptophyta</taxon>
        <taxon>Embryophyta</taxon>
        <taxon>Tracheophyta</taxon>
        <taxon>Spermatophyta</taxon>
        <taxon>Magnoliopsida</taxon>
        <taxon>eudicotyledons</taxon>
        <taxon>Gunneridae</taxon>
        <taxon>Pentapetalae</taxon>
        <taxon>rosids</taxon>
        <taxon>fabids</taxon>
        <taxon>Fabales</taxon>
        <taxon>Fabaceae</taxon>
        <taxon>Caesalpinioideae</taxon>
        <taxon>Cassia clade</taxon>
        <taxon>Senna</taxon>
    </lineage>
</organism>
<evidence type="ECO:0000313" key="1">
    <source>
        <dbReference type="EMBL" id="KAF7818013.1"/>
    </source>
</evidence>
<dbReference type="Proteomes" id="UP000634136">
    <property type="component" value="Unassembled WGS sequence"/>
</dbReference>
<reference evidence="1" key="1">
    <citation type="submission" date="2020-09" db="EMBL/GenBank/DDBJ databases">
        <title>Genome-Enabled Discovery of Anthraquinone Biosynthesis in Senna tora.</title>
        <authorList>
            <person name="Kang S.-H."/>
            <person name="Pandey R.P."/>
            <person name="Lee C.-M."/>
            <person name="Sim J.-S."/>
            <person name="Jeong J.-T."/>
            <person name="Choi B.-S."/>
            <person name="Jung M."/>
            <person name="Ginzburg D."/>
            <person name="Zhao K."/>
            <person name="Won S.Y."/>
            <person name="Oh T.-J."/>
            <person name="Yu Y."/>
            <person name="Kim N.-H."/>
            <person name="Lee O.R."/>
            <person name="Lee T.-H."/>
            <person name="Bashyal P."/>
            <person name="Kim T.-S."/>
            <person name="Lee W.-H."/>
            <person name="Kawkins C."/>
            <person name="Kim C.-K."/>
            <person name="Kim J.S."/>
            <person name="Ahn B.O."/>
            <person name="Rhee S.Y."/>
            <person name="Sohng J.K."/>
        </authorList>
    </citation>
    <scope>NUCLEOTIDE SEQUENCE</scope>
    <source>
        <tissue evidence="1">Leaf</tissue>
    </source>
</reference>
<dbReference type="AlphaFoldDB" id="A0A834WEI3"/>
<sequence length="21" mass="2428">MEKTPPLLYKKVKILGLIEIT</sequence>
<proteinExistence type="predicted"/>
<protein>
    <submittedName>
        <fullName evidence="1">Uncharacterized protein</fullName>
    </submittedName>
</protein>
<accession>A0A834WEI3</accession>